<sequence length="218" mass="24543">MEDEEEEITRLGPNHPPPLPIICLESCVFGGRQLVQAVGASVWWVGVEQKWVWIRVEQTQGGERNPYLRVCDNGMQFKLMAQLGANMGFTITEEKNAHLLELHWNIREDYVNIGYLPASDVMFAQILIVNNQTVDNLSHKQHNNVDSGVFGTVALSISSNGISNRNRILLNESQAVWQVNKMMKIGYKGSDEEVVSKIMEMEKEDDDRATLLAAKSNA</sequence>
<keyword evidence="2" id="KW-1185">Reference proteome</keyword>
<accession>A0AAV6JWX3</accession>
<evidence type="ECO:0000313" key="2">
    <source>
        <dbReference type="Proteomes" id="UP000823749"/>
    </source>
</evidence>
<dbReference type="AlphaFoldDB" id="A0AAV6JWX3"/>
<name>A0AAV6JWX3_9ERIC</name>
<gene>
    <name evidence="1" type="ORF">RHGRI_017210</name>
</gene>
<proteinExistence type="predicted"/>
<protein>
    <submittedName>
        <fullName evidence="1">Uncharacterized protein</fullName>
    </submittedName>
</protein>
<comment type="caution">
    <text evidence="1">The sequence shown here is derived from an EMBL/GenBank/DDBJ whole genome shotgun (WGS) entry which is preliminary data.</text>
</comment>
<evidence type="ECO:0000313" key="1">
    <source>
        <dbReference type="EMBL" id="KAG5544688.1"/>
    </source>
</evidence>
<dbReference type="EMBL" id="JACTNZ010000006">
    <property type="protein sequence ID" value="KAG5544688.1"/>
    <property type="molecule type" value="Genomic_DNA"/>
</dbReference>
<reference evidence="1 2" key="1">
    <citation type="submission" date="2020-08" db="EMBL/GenBank/DDBJ databases">
        <title>Plant Genome Project.</title>
        <authorList>
            <person name="Zhang R.-G."/>
        </authorList>
    </citation>
    <scope>NUCLEOTIDE SEQUENCE [LARGE SCALE GENOMIC DNA]</scope>
    <source>
        <strain evidence="1">WSP0</strain>
        <tissue evidence="1">Leaf</tissue>
    </source>
</reference>
<dbReference type="Proteomes" id="UP000823749">
    <property type="component" value="Chromosome 6"/>
</dbReference>
<organism evidence="1 2">
    <name type="scientific">Rhododendron griersonianum</name>
    <dbReference type="NCBI Taxonomy" id="479676"/>
    <lineage>
        <taxon>Eukaryota</taxon>
        <taxon>Viridiplantae</taxon>
        <taxon>Streptophyta</taxon>
        <taxon>Embryophyta</taxon>
        <taxon>Tracheophyta</taxon>
        <taxon>Spermatophyta</taxon>
        <taxon>Magnoliopsida</taxon>
        <taxon>eudicotyledons</taxon>
        <taxon>Gunneridae</taxon>
        <taxon>Pentapetalae</taxon>
        <taxon>asterids</taxon>
        <taxon>Ericales</taxon>
        <taxon>Ericaceae</taxon>
        <taxon>Ericoideae</taxon>
        <taxon>Rhodoreae</taxon>
        <taxon>Rhododendron</taxon>
    </lineage>
</organism>